<name>A0A9X0ZWF6_NEIEL</name>
<feature type="binding site" evidence="3">
    <location>
        <position position="14"/>
    </location>
    <ligand>
        <name>Zn(2+)</name>
        <dbReference type="ChEBI" id="CHEBI:29105"/>
    </ligand>
</feature>
<feature type="binding site" evidence="3">
    <location>
        <position position="11"/>
    </location>
    <ligand>
        <name>Zn(2+)</name>
        <dbReference type="ChEBI" id="CHEBI:29105"/>
    </ligand>
</feature>
<dbReference type="PANTHER" id="PTHR36150:SF1">
    <property type="entry name" value="DNA GYRASE INHIBITOR YACG"/>
    <property type="match status" value="1"/>
</dbReference>
<dbReference type="InterPro" id="IPR005584">
    <property type="entry name" value="DNA_gyrase_inhibitor_YacG"/>
</dbReference>
<dbReference type="GO" id="GO:0008270">
    <property type="term" value="F:zinc ion binding"/>
    <property type="evidence" value="ECO:0007669"/>
    <property type="project" value="UniProtKB-UniRule"/>
</dbReference>
<feature type="binding site" evidence="3">
    <location>
        <position position="34"/>
    </location>
    <ligand>
        <name>Zn(2+)</name>
        <dbReference type="ChEBI" id="CHEBI:29105"/>
    </ligand>
</feature>
<sequence>MMEADMRKVKCPRCGIVTEWSSANPYRPFCSKRCKNIDLGAWADEDYRVTMIDQEDFLLELQQVE</sequence>
<keyword evidence="1 3" id="KW-0479">Metal-binding</keyword>
<accession>A0A9X0ZWF6</accession>
<proteinExistence type="inferred from homology"/>
<evidence type="ECO:0000313" key="5">
    <source>
        <dbReference type="Proteomes" id="UP000708805"/>
    </source>
</evidence>
<evidence type="ECO:0000256" key="2">
    <source>
        <dbReference type="ARBA" id="ARBA00022833"/>
    </source>
</evidence>
<organism evidence="4 5">
    <name type="scientific">Neisseria elongata subsp. nitroreducens</name>
    <dbReference type="NCBI Taxonomy" id="90367"/>
    <lineage>
        <taxon>Bacteria</taxon>
        <taxon>Pseudomonadati</taxon>
        <taxon>Pseudomonadota</taxon>
        <taxon>Betaproteobacteria</taxon>
        <taxon>Neisseriales</taxon>
        <taxon>Neisseriaceae</taxon>
        <taxon>Neisseria</taxon>
    </lineage>
</organism>
<evidence type="ECO:0000256" key="1">
    <source>
        <dbReference type="ARBA" id="ARBA00022723"/>
    </source>
</evidence>
<dbReference type="HAMAP" id="MF_00649">
    <property type="entry name" value="DNA_gyrase_inhibitor_YacG"/>
    <property type="match status" value="1"/>
</dbReference>
<comment type="cofactor">
    <cofactor evidence="3">
        <name>Zn(2+)</name>
        <dbReference type="ChEBI" id="CHEBI:29105"/>
    </cofactor>
    <text evidence="3">Binds 1 zinc ion.</text>
</comment>
<reference evidence="4" key="1">
    <citation type="submission" date="2021-04" db="EMBL/GenBank/DDBJ databases">
        <title>Genomic characterization of endocarditis-associated Neisseria elongata subsp. nitroreducens.</title>
        <authorList>
            <person name="Schorner M."/>
            <person name="Passarelli-Araujo H."/>
            <person name="Scheffer M."/>
            <person name="Barazzetti F."/>
            <person name="Martins J."/>
            <person name="Machado H."/>
            <person name="Palmeiro J."/>
            <person name="Bazzo M."/>
        </authorList>
    </citation>
    <scope>NUCLEOTIDE SEQUENCE</scope>
    <source>
        <strain evidence="4">Nel_M001</strain>
    </source>
</reference>
<dbReference type="EMBL" id="JAGJWT010000003">
    <property type="protein sequence ID" value="MBS9340252.1"/>
    <property type="molecule type" value="Genomic_DNA"/>
</dbReference>
<dbReference type="GO" id="GO:0006355">
    <property type="term" value="P:regulation of DNA-templated transcription"/>
    <property type="evidence" value="ECO:0007669"/>
    <property type="project" value="InterPro"/>
</dbReference>
<feature type="binding site" evidence="3">
    <location>
        <position position="30"/>
    </location>
    <ligand>
        <name>Zn(2+)</name>
        <dbReference type="ChEBI" id="CHEBI:29105"/>
    </ligand>
</feature>
<dbReference type="Gene3D" id="3.30.50.10">
    <property type="entry name" value="Erythroid Transcription Factor GATA-1, subunit A"/>
    <property type="match status" value="1"/>
</dbReference>
<dbReference type="InterPro" id="IPR013088">
    <property type="entry name" value="Znf_NHR/GATA"/>
</dbReference>
<comment type="caution">
    <text evidence="4">The sequence shown here is derived from an EMBL/GenBank/DDBJ whole genome shotgun (WGS) entry which is preliminary data.</text>
</comment>
<dbReference type="PANTHER" id="PTHR36150">
    <property type="entry name" value="DNA GYRASE INHIBITOR YACG"/>
    <property type="match status" value="1"/>
</dbReference>
<dbReference type="AlphaFoldDB" id="A0A9X0ZWF6"/>
<comment type="subunit">
    <text evidence="3">Interacts with GyrB.</text>
</comment>
<keyword evidence="2 3" id="KW-0862">Zinc</keyword>
<evidence type="ECO:0000313" key="4">
    <source>
        <dbReference type="EMBL" id="MBS9340252.1"/>
    </source>
</evidence>
<gene>
    <name evidence="3" type="primary">yacG</name>
    <name evidence="4" type="ORF">J8641_05370</name>
</gene>
<dbReference type="SUPFAM" id="SSF57716">
    <property type="entry name" value="Glucocorticoid receptor-like (DNA-binding domain)"/>
    <property type="match status" value="1"/>
</dbReference>
<protein>
    <recommendedName>
        <fullName evidence="3">DNA gyrase inhibitor YacG</fullName>
    </recommendedName>
</protein>
<comment type="similarity">
    <text evidence="3">Belongs to the DNA gyrase inhibitor YacG family.</text>
</comment>
<dbReference type="Pfam" id="PF03884">
    <property type="entry name" value="YacG"/>
    <property type="match status" value="1"/>
</dbReference>
<dbReference type="Proteomes" id="UP000708805">
    <property type="component" value="Unassembled WGS sequence"/>
</dbReference>
<evidence type="ECO:0000256" key="3">
    <source>
        <dbReference type="HAMAP-Rule" id="MF_00649"/>
    </source>
</evidence>
<dbReference type="GO" id="GO:0008657">
    <property type="term" value="F:DNA topoisomerase type II (double strand cut, ATP-hydrolyzing) inhibitor activity"/>
    <property type="evidence" value="ECO:0007669"/>
    <property type="project" value="UniProtKB-UniRule"/>
</dbReference>
<comment type="function">
    <text evidence="3">Inhibits all the catalytic activities of DNA gyrase by preventing its interaction with DNA. Acts by binding directly to the C-terminal domain of GyrB, which probably disrupts DNA binding by the gyrase.</text>
</comment>